<evidence type="ECO:0000256" key="2">
    <source>
        <dbReference type="ARBA" id="ARBA00022630"/>
    </source>
</evidence>
<keyword evidence="2" id="KW-0285">Flavoprotein</keyword>
<proteinExistence type="inferred from homology"/>
<dbReference type="GO" id="GO:0140907">
    <property type="term" value="F:flavin-dependent halogenase activity"/>
    <property type="evidence" value="ECO:0007669"/>
    <property type="project" value="UniProtKB-ARBA"/>
</dbReference>
<dbReference type="RefSeq" id="XP_041197534.1">
    <property type="nucleotide sequence ID" value="XM_041334531.1"/>
</dbReference>
<dbReference type="InterPro" id="IPR050816">
    <property type="entry name" value="Flavin-dep_Halogenase_NPB"/>
</dbReference>
<evidence type="ECO:0000313" key="7">
    <source>
        <dbReference type="EMBL" id="KAG1823474.1"/>
    </source>
</evidence>
<keyword evidence="8" id="KW-1185">Reference proteome</keyword>
<dbReference type="GO" id="GO:0044550">
    <property type="term" value="P:secondary metabolite biosynthetic process"/>
    <property type="evidence" value="ECO:0007669"/>
    <property type="project" value="UniProtKB-ARBA"/>
</dbReference>
<dbReference type="InterPro" id="IPR002938">
    <property type="entry name" value="FAD-bd"/>
</dbReference>
<dbReference type="GO" id="GO:0071949">
    <property type="term" value="F:FAD binding"/>
    <property type="evidence" value="ECO:0007669"/>
    <property type="project" value="InterPro"/>
</dbReference>
<evidence type="ECO:0000256" key="3">
    <source>
        <dbReference type="ARBA" id="ARBA00022827"/>
    </source>
</evidence>
<gene>
    <name evidence="7" type="ORF">BJ212DRAFT_1324447</name>
</gene>
<dbReference type="GeneID" id="64628548"/>
<dbReference type="EMBL" id="JABBWG010000004">
    <property type="protein sequence ID" value="KAG1823474.1"/>
    <property type="molecule type" value="Genomic_DNA"/>
</dbReference>
<evidence type="ECO:0000259" key="6">
    <source>
        <dbReference type="Pfam" id="PF01494"/>
    </source>
</evidence>
<evidence type="ECO:0000256" key="1">
    <source>
        <dbReference type="ARBA" id="ARBA00005706"/>
    </source>
</evidence>
<dbReference type="InterPro" id="IPR036188">
    <property type="entry name" value="FAD/NAD-bd_sf"/>
</dbReference>
<dbReference type="OrthoDB" id="3340390at2759"/>
<dbReference type="SUPFAM" id="SSF51905">
    <property type="entry name" value="FAD/NAD(P)-binding domain"/>
    <property type="match status" value="1"/>
</dbReference>
<comment type="catalytic activity">
    <reaction evidence="5">
        <text>melleolide F + FADH2 + chloride + O2 = 6'-chloromelleolide F + FAD + 2 H2O + H(+)</text>
        <dbReference type="Rhea" id="RHEA:67160"/>
        <dbReference type="ChEBI" id="CHEBI:15377"/>
        <dbReference type="ChEBI" id="CHEBI:15378"/>
        <dbReference type="ChEBI" id="CHEBI:15379"/>
        <dbReference type="ChEBI" id="CHEBI:17996"/>
        <dbReference type="ChEBI" id="CHEBI:57692"/>
        <dbReference type="ChEBI" id="CHEBI:58307"/>
        <dbReference type="ChEBI" id="CHEBI:167712"/>
        <dbReference type="ChEBI" id="CHEBI:167713"/>
    </reaction>
    <physiologicalReaction direction="left-to-right" evidence="5">
        <dbReference type="Rhea" id="RHEA:67161"/>
    </physiologicalReaction>
</comment>
<evidence type="ECO:0000313" key="8">
    <source>
        <dbReference type="Proteomes" id="UP000807769"/>
    </source>
</evidence>
<comment type="similarity">
    <text evidence="1">Belongs to the flavin-dependent halogenase family.</text>
</comment>
<evidence type="ECO:0000256" key="4">
    <source>
        <dbReference type="ARBA" id="ARBA00023002"/>
    </source>
</evidence>
<reference evidence="7" key="1">
    <citation type="journal article" date="2020" name="New Phytol.">
        <title>Comparative genomics reveals dynamic genome evolution in host specialist ectomycorrhizal fungi.</title>
        <authorList>
            <person name="Lofgren L.A."/>
            <person name="Nguyen N.H."/>
            <person name="Vilgalys R."/>
            <person name="Ruytinx J."/>
            <person name="Liao H.L."/>
            <person name="Branco S."/>
            <person name="Kuo A."/>
            <person name="LaButti K."/>
            <person name="Lipzen A."/>
            <person name="Andreopoulos W."/>
            <person name="Pangilinan J."/>
            <person name="Riley R."/>
            <person name="Hundley H."/>
            <person name="Na H."/>
            <person name="Barry K."/>
            <person name="Grigoriev I.V."/>
            <person name="Stajich J.E."/>
            <person name="Kennedy P.G."/>
        </authorList>
    </citation>
    <scope>NUCLEOTIDE SEQUENCE</scope>
    <source>
        <strain evidence="7">MN1</strain>
    </source>
</reference>
<protein>
    <recommendedName>
        <fullName evidence="6">FAD-binding domain-containing protein</fullName>
    </recommendedName>
</protein>
<dbReference type="AlphaFoldDB" id="A0A9P7EJS8"/>
<accession>A0A9P7EJS8</accession>
<comment type="caution">
    <text evidence="7">The sequence shown here is derived from an EMBL/GenBank/DDBJ whole genome shotgun (WGS) entry which is preliminary data.</text>
</comment>
<keyword evidence="3" id="KW-0274">FAD</keyword>
<dbReference type="Gene3D" id="3.50.50.60">
    <property type="entry name" value="FAD/NAD(P)-binding domain"/>
    <property type="match status" value="1"/>
</dbReference>
<evidence type="ECO:0000256" key="5">
    <source>
        <dbReference type="ARBA" id="ARBA00049364"/>
    </source>
</evidence>
<keyword evidence="4" id="KW-0560">Oxidoreductase</keyword>
<feature type="domain" description="FAD-binding" evidence="6">
    <location>
        <begin position="3"/>
        <end position="73"/>
    </location>
</feature>
<organism evidence="7 8">
    <name type="scientific">Suillus subaureus</name>
    <dbReference type="NCBI Taxonomy" id="48587"/>
    <lineage>
        <taxon>Eukaryota</taxon>
        <taxon>Fungi</taxon>
        <taxon>Dikarya</taxon>
        <taxon>Basidiomycota</taxon>
        <taxon>Agaricomycotina</taxon>
        <taxon>Agaricomycetes</taxon>
        <taxon>Agaricomycetidae</taxon>
        <taxon>Boletales</taxon>
        <taxon>Suillineae</taxon>
        <taxon>Suillaceae</taxon>
        <taxon>Suillus</taxon>
    </lineage>
</organism>
<dbReference type="PANTHER" id="PTHR43747:SF5">
    <property type="entry name" value="FAD-BINDING DOMAIN-CONTAINING PROTEIN"/>
    <property type="match status" value="1"/>
</dbReference>
<dbReference type="PANTHER" id="PTHR43747">
    <property type="entry name" value="FAD-BINDING PROTEIN"/>
    <property type="match status" value="1"/>
</dbReference>
<dbReference type="Proteomes" id="UP000807769">
    <property type="component" value="Unassembled WGS sequence"/>
</dbReference>
<sequence length="95" mass="10739">MAIQTLIRSEFDNLLFRHASKCGATVFNNTRVTENQLEGERPVSADWRNTSTGTQGRISCSYLVDASGRNGIMSTKYLKNKRYNRALNNVACWGY</sequence>
<dbReference type="Pfam" id="PF01494">
    <property type="entry name" value="FAD_binding_3"/>
    <property type="match status" value="1"/>
</dbReference>
<name>A0A9P7EJS8_9AGAM</name>